<proteinExistence type="predicted"/>
<name>A0A7J0CYD1_STRMI</name>
<dbReference type="AlphaFoldDB" id="A0A7J0CYD1"/>
<evidence type="ECO:0000313" key="2">
    <source>
        <dbReference type="Proteomes" id="UP000498740"/>
    </source>
</evidence>
<dbReference type="Proteomes" id="UP000498740">
    <property type="component" value="Unassembled WGS sequence"/>
</dbReference>
<evidence type="ECO:0000313" key="1">
    <source>
        <dbReference type="EMBL" id="GFN07408.1"/>
    </source>
</evidence>
<protein>
    <submittedName>
        <fullName evidence="1">Uncharacterized protein</fullName>
    </submittedName>
</protein>
<dbReference type="EMBL" id="BLWD01000001">
    <property type="protein sequence ID" value="GFN07408.1"/>
    <property type="molecule type" value="Genomic_DNA"/>
</dbReference>
<comment type="caution">
    <text evidence="1">The sequence shown here is derived from an EMBL/GenBank/DDBJ whole genome shotgun (WGS) entry which is preliminary data.</text>
</comment>
<accession>A0A7J0CYD1</accession>
<sequence length="72" mass="8006">MVVLAMMDRLLEIAWMPGAGRTSWCGAEAGPGSDFEVPEGAGSVRRRGYLLRACARNRHSRSIERFVRLLQS</sequence>
<gene>
    <name evidence="1" type="ORF">Smic_59640</name>
</gene>
<organism evidence="1 2">
    <name type="scientific">Streptomyces microflavus</name>
    <name type="common">Streptomyces lipmanii</name>
    <dbReference type="NCBI Taxonomy" id="1919"/>
    <lineage>
        <taxon>Bacteria</taxon>
        <taxon>Bacillati</taxon>
        <taxon>Actinomycetota</taxon>
        <taxon>Actinomycetes</taxon>
        <taxon>Kitasatosporales</taxon>
        <taxon>Streptomycetaceae</taxon>
        <taxon>Streptomyces</taxon>
    </lineage>
</organism>
<reference evidence="1 2" key="1">
    <citation type="submission" date="2020-05" db="EMBL/GenBank/DDBJ databases">
        <title>Whole genome shotgun sequence of Streptomyces microflavus NBRC 13062.</title>
        <authorList>
            <person name="Komaki H."/>
            <person name="Tamura T."/>
        </authorList>
    </citation>
    <scope>NUCLEOTIDE SEQUENCE [LARGE SCALE GENOMIC DNA]</scope>
    <source>
        <strain evidence="1 2">NBRC 13062</strain>
    </source>
</reference>